<evidence type="ECO:0000256" key="1">
    <source>
        <dbReference type="SAM" id="MobiDB-lite"/>
    </source>
</evidence>
<comment type="caution">
    <text evidence="3">The sequence shown here is derived from an EMBL/GenBank/DDBJ whole genome shotgun (WGS) entry which is preliminary data.</text>
</comment>
<name>A0A370CK72_9COXI</name>
<protein>
    <recommendedName>
        <fullName evidence="2">Transglycosylase SLT domain-containing protein</fullName>
    </recommendedName>
</protein>
<keyword evidence="4" id="KW-1185">Reference proteome</keyword>
<accession>A0A370CK72</accession>
<feature type="compositionally biased region" description="Low complexity" evidence="1">
    <location>
        <begin position="172"/>
        <end position="181"/>
    </location>
</feature>
<dbReference type="Pfam" id="PF01464">
    <property type="entry name" value="SLT"/>
    <property type="match status" value="1"/>
</dbReference>
<evidence type="ECO:0000313" key="3">
    <source>
        <dbReference type="EMBL" id="RDH40686.1"/>
    </source>
</evidence>
<dbReference type="InterPro" id="IPR008258">
    <property type="entry name" value="Transglycosylase_SLT_dom_1"/>
</dbReference>
<evidence type="ECO:0000259" key="2">
    <source>
        <dbReference type="Pfam" id="PF01464"/>
    </source>
</evidence>
<feature type="region of interest" description="Disordered" evidence="1">
    <location>
        <begin position="162"/>
        <end position="192"/>
    </location>
</feature>
<dbReference type="SUPFAM" id="SSF53955">
    <property type="entry name" value="Lysozyme-like"/>
    <property type="match status" value="1"/>
</dbReference>
<dbReference type="EMBL" id="NMOS02000005">
    <property type="protein sequence ID" value="RDH40686.1"/>
    <property type="molecule type" value="Genomic_DNA"/>
</dbReference>
<reference evidence="3 4" key="1">
    <citation type="journal article" date="2017" name="Int. J. Syst. Evol. Microbiol.">
        <title>Aquarickettsiella crustaci n. gen. n. sp. (Gammaproteobacteria: Legionellales: Coxiellaceae); a bacterial pathogen of the freshwater crustacean: Gammarus fossarum (Malacostraca: Amphipoda).</title>
        <authorList>
            <person name="Bojko J."/>
            <person name="Dunn A.M."/>
            <person name="Stebbing P.D."/>
            <person name="Van Aerle R."/>
            <person name="Bacela-Spychalska K."/>
            <person name="Bean T.P."/>
            <person name="Stentiford G.D."/>
        </authorList>
    </citation>
    <scope>NUCLEOTIDE SEQUENCE [LARGE SCALE GENOMIC DNA]</scope>
    <source>
        <strain evidence="3">RA15029</strain>
    </source>
</reference>
<evidence type="ECO:0000313" key="4">
    <source>
        <dbReference type="Proteomes" id="UP000226429"/>
    </source>
</evidence>
<gene>
    <name evidence="3" type="ORF">CFE62_002705</name>
</gene>
<proteinExistence type="predicted"/>
<organism evidence="3 4">
    <name type="scientific">Candidatus Aquirickettsiella gammari</name>
    <dbReference type="NCBI Taxonomy" id="2016198"/>
    <lineage>
        <taxon>Bacteria</taxon>
        <taxon>Pseudomonadati</taxon>
        <taxon>Pseudomonadota</taxon>
        <taxon>Gammaproteobacteria</taxon>
        <taxon>Legionellales</taxon>
        <taxon>Coxiellaceae</taxon>
        <taxon>Candidatus Aquirickettsiella</taxon>
    </lineage>
</organism>
<reference evidence="3 4" key="2">
    <citation type="journal article" date="2018" name="J. Invertebr. Pathol.">
        <title>'Candidatus Aquirickettsiella gammari' (Gammaproteobacteria: Legionellales: Coxiellaceae): A bacterial pathogen of the freshwater crustacean Gammarus fossarum (Malacostraca: Amphipoda).</title>
        <authorList>
            <person name="Bojko J."/>
            <person name="Dunn A.M."/>
            <person name="Stebbing P.D."/>
            <person name="van Aerle R."/>
            <person name="Bacela-Spychalska K."/>
            <person name="Bean T.P."/>
            <person name="Urrutia A."/>
            <person name="Stentiford G.D."/>
        </authorList>
    </citation>
    <scope>NUCLEOTIDE SEQUENCE [LARGE SCALE GENOMIC DNA]</scope>
    <source>
        <strain evidence="3">RA15029</strain>
    </source>
</reference>
<dbReference type="Proteomes" id="UP000226429">
    <property type="component" value="Unassembled WGS sequence"/>
</dbReference>
<feature type="domain" description="Transglycosylase SLT" evidence="2">
    <location>
        <begin position="59"/>
        <end position="108"/>
    </location>
</feature>
<dbReference type="AlphaFoldDB" id="A0A370CK72"/>
<sequence>MDLVTLVLACSLYADHSIPYAMIQTGTQNNPLVVTVEGTRKTFKSMPLAIRYTQRQIAEGKKVDIGLMQISSQWLPVIAAHASDLFRPCKNLVVATQILEKLHLQCQTIAANDPNTDIHACVLSLYKTRDPQSGLAYANQVMQYAKRHPFSVLAEKARDPGMLAATEKTETKPTSPTQTLTENTNSAYPSSH</sequence>
<feature type="compositionally biased region" description="Polar residues" evidence="1">
    <location>
        <begin position="182"/>
        <end position="192"/>
    </location>
</feature>
<dbReference type="InterPro" id="IPR023346">
    <property type="entry name" value="Lysozyme-like_dom_sf"/>
</dbReference>